<dbReference type="GO" id="GO:0005829">
    <property type="term" value="C:cytosol"/>
    <property type="evidence" value="ECO:0007669"/>
    <property type="project" value="TreeGrafter"/>
</dbReference>
<keyword evidence="11 17" id="KW-0460">Magnesium</keyword>
<dbReference type="InterPro" id="IPR050116">
    <property type="entry name" value="DNA_polymerase-Y"/>
</dbReference>
<feature type="active site" evidence="17">
    <location>
        <position position="148"/>
    </location>
</feature>
<evidence type="ECO:0000256" key="13">
    <source>
        <dbReference type="ARBA" id="ARBA00023125"/>
    </source>
</evidence>
<dbReference type="EMBL" id="CP019124">
    <property type="protein sequence ID" value="APX89665.1"/>
    <property type="molecule type" value="Genomic_DNA"/>
</dbReference>
<dbReference type="PANTHER" id="PTHR11076:SF33">
    <property type="entry name" value="DNA POLYMERASE KAPPA"/>
    <property type="match status" value="1"/>
</dbReference>
<dbReference type="GO" id="GO:0006261">
    <property type="term" value="P:DNA-templated DNA replication"/>
    <property type="evidence" value="ECO:0007669"/>
    <property type="project" value="UniProtKB-UniRule"/>
</dbReference>
<sequence length="430" mass="47117">MPALCRDCLTSFPGPETAPGAVAVPATPLRCPACRSPRVVSHPELESLGIAHMDCDAFYASVEKRDNPELRDKPVIVGGGRRGVVTTACYIARIRGVRSAMPMFKALRLCPEAVIVKPRFEVYVETSRAIRQMMEDLTPAVEPLSLDEAFMDLTGTARLHGHPPAVMLAGLIKRMQSELGIAGSIGLSHNKFLAKIASDLDKPRGFSVIGVAETDAFLRDRPVRLLSGVGDSFQSALDAAGIRTFADLLRWDRADLAARFGSGGDRLWHLARGIDRRPVSARATVKSISNETTFAEDISDPELLDGHLWRLAEKVSDRAKAQDRAGRVVMLKLKSADYAVLTRRLSLREPTQMADTIYRTAAGLYQQLDRRGPWRLIGTGLSDIVQAADADRSGDLLDQGAERRNRAERATDAIRRKFGKDAIVKGRSLR</sequence>
<keyword evidence="5 17" id="KW-0963">Cytoplasm</keyword>
<name>A0A1U7DIB1_9RHOB</name>
<dbReference type="FunFam" id="3.40.1170.60:FF:000001">
    <property type="entry name" value="DNA polymerase IV"/>
    <property type="match status" value="1"/>
</dbReference>
<dbReference type="Gene3D" id="1.10.150.20">
    <property type="entry name" value="5' to 3' exonuclease, C-terminal subdomain"/>
    <property type="match status" value="1"/>
</dbReference>
<dbReference type="GO" id="GO:0006281">
    <property type="term" value="P:DNA repair"/>
    <property type="evidence" value="ECO:0007669"/>
    <property type="project" value="UniProtKB-UniRule"/>
</dbReference>
<keyword evidence="13 17" id="KW-0238">DNA-binding</keyword>
<evidence type="ECO:0000256" key="5">
    <source>
        <dbReference type="ARBA" id="ARBA00022490"/>
    </source>
</evidence>
<evidence type="ECO:0000313" key="19">
    <source>
        <dbReference type="Proteomes" id="UP000187266"/>
    </source>
</evidence>
<comment type="subunit">
    <text evidence="3 17">Monomer.</text>
</comment>
<organism evidence="18 19">
    <name type="scientific">Brevirhabdus pacifica</name>
    <dbReference type="NCBI Taxonomy" id="1267768"/>
    <lineage>
        <taxon>Bacteria</taxon>
        <taxon>Pseudomonadati</taxon>
        <taxon>Pseudomonadota</taxon>
        <taxon>Alphaproteobacteria</taxon>
        <taxon>Rhodobacterales</taxon>
        <taxon>Paracoccaceae</taxon>
        <taxon>Brevirhabdus</taxon>
    </lineage>
</organism>
<dbReference type="HAMAP" id="MF_01113">
    <property type="entry name" value="DNApol_IV"/>
    <property type="match status" value="1"/>
</dbReference>
<evidence type="ECO:0000256" key="14">
    <source>
        <dbReference type="ARBA" id="ARBA00023204"/>
    </source>
</evidence>
<dbReference type="CDD" id="cd03586">
    <property type="entry name" value="PolY_Pol_IV_kappa"/>
    <property type="match status" value="1"/>
</dbReference>
<dbReference type="NCBIfam" id="NF002677">
    <property type="entry name" value="PRK02406.1"/>
    <property type="match status" value="1"/>
</dbReference>
<evidence type="ECO:0000256" key="10">
    <source>
        <dbReference type="ARBA" id="ARBA00022763"/>
    </source>
</evidence>
<evidence type="ECO:0000256" key="15">
    <source>
        <dbReference type="ARBA" id="ARBA00025589"/>
    </source>
</evidence>
<dbReference type="OrthoDB" id="9808813at2"/>
<protein>
    <recommendedName>
        <fullName evidence="17">DNA polymerase IV</fullName>
        <shortName evidence="17">Pol IV</shortName>
        <ecNumber evidence="17">2.7.7.7</ecNumber>
    </recommendedName>
</protein>
<comment type="catalytic activity">
    <reaction evidence="16 17">
        <text>DNA(n) + a 2'-deoxyribonucleoside 5'-triphosphate = DNA(n+1) + diphosphate</text>
        <dbReference type="Rhea" id="RHEA:22508"/>
        <dbReference type="Rhea" id="RHEA-COMP:17339"/>
        <dbReference type="Rhea" id="RHEA-COMP:17340"/>
        <dbReference type="ChEBI" id="CHEBI:33019"/>
        <dbReference type="ChEBI" id="CHEBI:61560"/>
        <dbReference type="ChEBI" id="CHEBI:173112"/>
        <dbReference type="EC" id="2.7.7.7"/>
    </reaction>
</comment>
<dbReference type="SUPFAM" id="SSF56672">
    <property type="entry name" value="DNA/RNA polymerases"/>
    <property type="match status" value="1"/>
</dbReference>
<evidence type="ECO:0000256" key="12">
    <source>
        <dbReference type="ARBA" id="ARBA00022932"/>
    </source>
</evidence>
<dbReference type="RefSeq" id="WP_076979688.1">
    <property type="nucleotide sequence ID" value="NZ_CP019124.1"/>
</dbReference>
<dbReference type="Gene3D" id="3.40.1170.60">
    <property type="match status" value="1"/>
</dbReference>
<evidence type="ECO:0000256" key="6">
    <source>
        <dbReference type="ARBA" id="ARBA00022679"/>
    </source>
</evidence>
<comment type="function">
    <text evidence="15 17">Poorly processive, error-prone DNA polymerase involved in untargeted mutagenesis. Copies undamaged DNA at stalled replication forks, which arise in vivo from mismatched or misaligned primer ends. These misaligned primers can be extended by PolIV. Exhibits no 3'-5' exonuclease (proofreading) activity. May be involved in translesional synthesis, in conjunction with the beta clamp from PolIII.</text>
</comment>
<dbReference type="Pfam" id="PF00817">
    <property type="entry name" value="IMS"/>
    <property type="match status" value="1"/>
</dbReference>
<gene>
    <name evidence="17" type="primary">dinB</name>
    <name evidence="18" type="ORF">BV394_08000</name>
</gene>
<feature type="site" description="Substrate discrimination" evidence="17">
    <location>
        <position position="59"/>
    </location>
</feature>
<evidence type="ECO:0000256" key="4">
    <source>
        <dbReference type="ARBA" id="ARBA00022457"/>
    </source>
</evidence>
<keyword evidence="7 17" id="KW-0548">Nucleotidyltransferase</keyword>
<keyword evidence="9 17" id="KW-0479">Metal-binding</keyword>
<accession>A0A1U7DIB1</accession>
<dbReference type="PROSITE" id="PS50173">
    <property type="entry name" value="UMUC"/>
    <property type="match status" value="1"/>
</dbReference>
<dbReference type="Gene3D" id="3.30.1490.100">
    <property type="entry name" value="DNA polymerase, Y-family, little finger domain"/>
    <property type="match status" value="1"/>
</dbReference>
<dbReference type="SUPFAM" id="SSF100879">
    <property type="entry name" value="Lesion bypass DNA polymerase (Y-family), little finger domain"/>
    <property type="match status" value="1"/>
</dbReference>
<evidence type="ECO:0000313" key="18">
    <source>
        <dbReference type="EMBL" id="APX89665.1"/>
    </source>
</evidence>
<evidence type="ECO:0000256" key="17">
    <source>
        <dbReference type="HAMAP-Rule" id="MF_01113"/>
    </source>
</evidence>
<comment type="subcellular location">
    <subcellularLocation>
        <location evidence="1 17">Cytoplasm</location>
    </subcellularLocation>
</comment>
<dbReference type="EC" id="2.7.7.7" evidence="17"/>
<keyword evidence="10 17" id="KW-0227">DNA damage</keyword>
<dbReference type="Proteomes" id="UP000187266">
    <property type="component" value="Chromosome"/>
</dbReference>
<keyword evidence="8 17" id="KW-0235">DNA replication</keyword>
<dbReference type="GO" id="GO:0042276">
    <property type="term" value="P:error-prone translesion synthesis"/>
    <property type="evidence" value="ECO:0007669"/>
    <property type="project" value="TreeGrafter"/>
</dbReference>
<comment type="similarity">
    <text evidence="2 17">Belongs to the DNA polymerase type-Y family.</text>
</comment>
<dbReference type="GO" id="GO:0009432">
    <property type="term" value="P:SOS response"/>
    <property type="evidence" value="ECO:0007669"/>
    <property type="project" value="TreeGrafter"/>
</dbReference>
<feature type="binding site" evidence="17">
    <location>
        <position position="147"/>
    </location>
    <ligand>
        <name>Mg(2+)</name>
        <dbReference type="ChEBI" id="CHEBI:18420"/>
    </ligand>
</feature>
<dbReference type="FunFam" id="3.30.1490.100:FF:000004">
    <property type="entry name" value="DNA polymerase IV"/>
    <property type="match status" value="1"/>
</dbReference>
<dbReference type="Pfam" id="PF11799">
    <property type="entry name" value="IMS_C"/>
    <property type="match status" value="1"/>
</dbReference>
<dbReference type="InterPro" id="IPR001126">
    <property type="entry name" value="UmuC"/>
</dbReference>
<dbReference type="NCBIfam" id="NF002751">
    <property type="entry name" value="PRK02794.1"/>
    <property type="match status" value="1"/>
</dbReference>
<dbReference type="STRING" id="1267768.BV394_08000"/>
<dbReference type="GO" id="GO:0003684">
    <property type="term" value="F:damaged DNA binding"/>
    <property type="evidence" value="ECO:0007669"/>
    <property type="project" value="InterPro"/>
</dbReference>
<evidence type="ECO:0000256" key="16">
    <source>
        <dbReference type="ARBA" id="ARBA00049244"/>
    </source>
</evidence>
<dbReference type="Gene3D" id="3.30.70.270">
    <property type="match status" value="1"/>
</dbReference>
<dbReference type="InterPro" id="IPR043128">
    <property type="entry name" value="Rev_trsase/Diguanyl_cyclase"/>
</dbReference>
<dbReference type="InterPro" id="IPR043502">
    <property type="entry name" value="DNA/RNA_pol_sf"/>
</dbReference>
<evidence type="ECO:0000256" key="11">
    <source>
        <dbReference type="ARBA" id="ARBA00022842"/>
    </source>
</evidence>
<accession>A0A2M9DD05</accession>
<proteinExistence type="inferred from homology"/>
<dbReference type="InterPro" id="IPR017961">
    <property type="entry name" value="DNA_pol_Y-fam_little_finger"/>
</dbReference>
<dbReference type="PANTHER" id="PTHR11076">
    <property type="entry name" value="DNA REPAIR POLYMERASE UMUC / TRANSFERASE FAMILY MEMBER"/>
    <property type="match status" value="1"/>
</dbReference>
<dbReference type="GO" id="GO:0000287">
    <property type="term" value="F:magnesium ion binding"/>
    <property type="evidence" value="ECO:0007669"/>
    <property type="project" value="UniProtKB-UniRule"/>
</dbReference>
<evidence type="ECO:0000256" key="7">
    <source>
        <dbReference type="ARBA" id="ARBA00022695"/>
    </source>
</evidence>
<evidence type="ECO:0000256" key="3">
    <source>
        <dbReference type="ARBA" id="ARBA00011245"/>
    </source>
</evidence>
<dbReference type="GO" id="GO:0003887">
    <property type="term" value="F:DNA-directed DNA polymerase activity"/>
    <property type="evidence" value="ECO:0007669"/>
    <property type="project" value="UniProtKB-UniRule"/>
</dbReference>
<comment type="cofactor">
    <cofactor evidence="17">
        <name>Mg(2+)</name>
        <dbReference type="ChEBI" id="CHEBI:18420"/>
    </cofactor>
    <text evidence="17">Binds 2 magnesium ions per subunit.</text>
</comment>
<dbReference type="InterPro" id="IPR036775">
    <property type="entry name" value="DNA_pol_Y-fam_lit_finger_sf"/>
</dbReference>
<feature type="binding site" evidence="17">
    <location>
        <position position="54"/>
    </location>
    <ligand>
        <name>Mg(2+)</name>
        <dbReference type="ChEBI" id="CHEBI:18420"/>
    </ligand>
</feature>
<keyword evidence="6 17" id="KW-0808">Transferase</keyword>
<evidence type="ECO:0000256" key="2">
    <source>
        <dbReference type="ARBA" id="ARBA00010945"/>
    </source>
</evidence>
<keyword evidence="19" id="KW-1185">Reference proteome</keyword>
<dbReference type="InterPro" id="IPR022880">
    <property type="entry name" value="DNApol_IV"/>
</dbReference>
<evidence type="ECO:0000256" key="1">
    <source>
        <dbReference type="ARBA" id="ARBA00004496"/>
    </source>
</evidence>
<keyword evidence="12 17" id="KW-0239">DNA-directed DNA polymerase</keyword>
<keyword evidence="14 17" id="KW-0234">DNA repair</keyword>
<dbReference type="AlphaFoldDB" id="A0A1U7DIB1"/>
<evidence type="ECO:0000256" key="8">
    <source>
        <dbReference type="ARBA" id="ARBA00022705"/>
    </source>
</evidence>
<evidence type="ECO:0000256" key="9">
    <source>
        <dbReference type="ARBA" id="ARBA00022723"/>
    </source>
</evidence>
<reference evidence="18 19" key="1">
    <citation type="submission" date="2017-01" db="EMBL/GenBank/DDBJ databases">
        <title>Genomic analysis of Xuhuaishuia manganoxidans DY6-4.</title>
        <authorList>
            <person name="Wang X."/>
        </authorList>
    </citation>
    <scope>NUCLEOTIDE SEQUENCE [LARGE SCALE GENOMIC DNA]</scope>
    <source>
        <strain evidence="18 19">DY6-4</strain>
    </source>
</reference>
<keyword evidence="4 17" id="KW-0515">Mutator protein</keyword>